<name>A0A5N6L004_9ROSI</name>
<dbReference type="OrthoDB" id="4072855at2759"/>
<dbReference type="EMBL" id="VIBQ01000036">
    <property type="protein sequence ID" value="KAB8437351.1"/>
    <property type="molecule type" value="Genomic_DNA"/>
</dbReference>
<reference evidence="7 8" key="1">
    <citation type="submission" date="2019-06" db="EMBL/GenBank/DDBJ databases">
        <title>A chromosomal-level reference genome of Carpinus fangiana (Coryloideae, Betulaceae).</title>
        <authorList>
            <person name="Yang X."/>
            <person name="Wang Z."/>
            <person name="Zhang L."/>
            <person name="Hao G."/>
            <person name="Liu J."/>
            <person name="Yang Y."/>
        </authorList>
    </citation>
    <scope>NUCLEOTIDE SEQUENCE [LARGE SCALE GENOMIC DNA]</scope>
    <source>
        <strain evidence="7">Cfa_2016G</strain>
        <tissue evidence="7">Leaf</tissue>
    </source>
</reference>
<accession>A0A5N6L004</accession>
<evidence type="ECO:0000256" key="2">
    <source>
        <dbReference type="ARBA" id="ARBA00004496"/>
    </source>
</evidence>
<proteinExistence type="inferred from homology"/>
<dbReference type="InterPro" id="IPR013900">
    <property type="entry name" value="RNR_inhibitor"/>
</dbReference>
<feature type="region of interest" description="Disordered" evidence="6">
    <location>
        <begin position="1"/>
        <end position="43"/>
    </location>
</feature>
<dbReference type="PANTHER" id="PTHR28081">
    <property type="entry name" value="DAMAGE-REGULATED IMPORT FACILITATOR 1-RELATED"/>
    <property type="match status" value="1"/>
</dbReference>
<keyword evidence="4" id="KW-0963">Cytoplasm</keyword>
<feature type="compositionally biased region" description="Low complexity" evidence="6">
    <location>
        <begin position="16"/>
        <end position="27"/>
    </location>
</feature>
<dbReference type="GO" id="GO:1990846">
    <property type="term" value="F:ribonucleoside-diphosphate reductase inhibitor activity"/>
    <property type="evidence" value="ECO:0007669"/>
    <property type="project" value="TreeGrafter"/>
</dbReference>
<dbReference type="Proteomes" id="UP000327013">
    <property type="component" value="Unassembled WGS sequence"/>
</dbReference>
<organism evidence="7 8">
    <name type="scientific">Carpinus fangiana</name>
    <dbReference type="NCBI Taxonomy" id="176857"/>
    <lineage>
        <taxon>Eukaryota</taxon>
        <taxon>Viridiplantae</taxon>
        <taxon>Streptophyta</taxon>
        <taxon>Embryophyta</taxon>
        <taxon>Tracheophyta</taxon>
        <taxon>Spermatophyta</taxon>
        <taxon>Magnoliopsida</taxon>
        <taxon>eudicotyledons</taxon>
        <taxon>Gunneridae</taxon>
        <taxon>Pentapetalae</taxon>
        <taxon>rosids</taxon>
        <taxon>fabids</taxon>
        <taxon>Fagales</taxon>
        <taxon>Betulaceae</taxon>
        <taxon>Carpinus</taxon>
    </lineage>
</organism>
<gene>
    <name evidence="7" type="ORF">FH972_025031</name>
</gene>
<keyword evidence="5" id="KW-0539">Nucleus</keyword>
<sequence>MSYARSTKRQYQPQISSFFPPSSNFPSTTGTLNRTYSDSAAPPHDIQASLLSVGMRVRKAVPEGYKNVESKPVPALVKSVSAPPPVHYESSTRTIPRPAELAPFCGIHKIGGHAAQDTYEDSFAFPASSQESIMSNVSTESEAAGANLRKRGMQDDEDEEDFVSATGNNDVSFDPAYFDERLFGVLERGTTMSVAERPMARPVTRRHTNMRSSHGRIAVDDFDEADFLQPVSNDVDMEE</sequence>
<feature type="compositionally biased region" description="Polar residues" evidence="6">
    <location>
        <begin position="28"/>
        <end position="38"/>
    </location>
</feature>
<evidence type="ECO:0000256" key="5">
    <source>
        <dbReference type="ARBA" id="ARBA00023242"/>
    </source>
</evidence>
<dbReference type="GO" id="GO:0005737">
    <property type="term" value="C:cytoplasm"/>
    <property type="evidence" value="ECO:0007669"/>
    <property type="project" value="UniProtKB-SubCell"/>
</dbReference>
<evidence type="ECO:0000256" key="3">
    <source>
        <dbReference type="ARBA" id="ARBA00005459"/>
    </source>
</evidence>
<evidence type="ECO:0000313" key="7">
    <source>
        <dbReference type="EMBL" id="KAB8437351.1"/>
    </source>
</evidence>
<evidence type="ECO:0000256" key="4">
    <source>
        <dbReference type="ARBA" id="ARBA00022490"/>
    </source>
</evidence>
<dbReference type="Pfam" id="PF08591">
    <property type="entry name" value="RNR_inhib"/>
    <property type="match status" value="1"/>
</dbReference>
<evidence type="ECO:0000256" key="6">
    <source>
        <dbReference type="SAM" id="MobiDB-lite"/>
    </source>
</evidence>
<dbReference type="AlphaFoldDB" id="A0A5N6L004"/>
<keyword evidence="8" id="KW-1185">Reference proteome</keyword>
<protein>
    <submittedName>
        <fullName evidence="7">Uncharacterized protein</fullName>
    </submittedName>
</protein>
<dbReference type="GO" id="GO:0005634">
    <property type="term" value="C:nucleus"/>
    <property type="evidence" value="ECO:0007669"/>
    <property type="project" value="UniProtKB-SubCell"/>
</dbReference>
<dbReference type="GO" id="GO:0008104">
    <property type="term" value="P:intracellular protein localization"/>
    <property type="evidence" value="ECO:0007669"/>
    <property type="project" value="TreeGrafter"/>
</dbReference>
<feature type="region of interest" description="Disordered" evidence="6">
    <location>
        <begin position="134"/>
        <end position="157"/>
    </location>
</feature>
<evidence type="ECO:0000313" key="8">
    <source>
        <dbReference type="Proteomes" id="UP000327013"/>
    </source>
</evidence>
<dbReference type="PANTHER" id="PTHR28081:SF1">
    <property type="entry name" value="DAMAGE-REGULATED IMPORT FACILITATOR 1"/>
    <property type="match status" value="1"/>
</dbReference>
<evidence type="ECO:0000256" key="1">
    <source>
        <dbReference type="ARBA" id="ARBA00004123"/>
    </source>
</evidence>
<comment type="similarity">
    <text evidence="3">Belongs to the DIF1/spd1 family.</text>
</comment>
<comment type="subcellular location">
    <subcellularLocation>
        <location evidence="2">Cytoplasm</location>
    </subcellularLocation>
    <subcellularLocation>
        <location evidence="1">Nucleus</location>
    </subcellularLocation>
</comment>
<comment type="caution">
    <text evidence="7">The sequence shown here is derived from an EMBL/GenBank/DDBJ whole genome shotgun (WGS) entry which is preliminary data.</text>
</comment>